<keyword evidence="3" id="KW-1185">Reference proteome</keyword>
<name>A0A830HRB0_9CHLO</name>
<dbReference type="AlphaFoldDB" id="A0A830HRB0"/>
<reference evidence="2" key="1">
    <citation type="submission" date="2020-10" db="EMBL/GenBank/DDBJ databases">
        <title>Unveiling of a novel bifunctional photoreceptor, Dualchrome1, isolated from a cosmopolitan green alga.</title>
        <authorList>
            <person name="Suzuki S."/>
            <person name="Kawachi M."/>
        </authorList>
    </citation>
    <scope>NUCLEOTIDE SEQUENCE</scope>
    <source>
        <strain evidence="2">NIES 2893</strain>
    </source>
</reference>
<evidence type="ECO:0000313" key="2">
    <source>
        <dbReference type="EMBL" id="GHP09582.1"/>
    </source>
</evidence>
<accession>A0A830HRB0</accession>
<feature type="compositionally biased region" description="Basic and acidic residues" evidence="1">
    <location>
        <begin position="60"/>
        <end position="86"/>
    </location>
</feature>
<feature type="region of interest" description="Disordered" evidence="1">
    <location>
        <begin position="45"/>
        <end position="129"/>
    </location>
</feature>
<sequence>MALSLLGYSTFDITGGQSMDEKAILEASSLLKAFFAERDRLKQQLTAAGLQKNDDEDDKVDLGRELEEQRSSRARENSDAHDDHGGGGRSHKRRRHHHRRHHSSGKRSRSPSPTNQHAGAGTGTNNALTGQYGKYGVIHAERDADNKRTEFSVWATEIKEVNVENLSRWEWKELFKEYVEDYNTATLAHVKYYDLEAHARREKEEKQTRRERRARRRARGEQVSDDSDDEPNPTAAFGGRADEDALRLQRRADEEASRRNEVDRLRFEMRYTGKVEDMKNQEELRRAMDLAYRTGDLAKARDIAKRLEADEPTRVVRGPGGGPG</sequence>
<gene>
    <name evidence="2" type="ORF">PPROV_000831700</name>
</gene>
<feature type="compositionally biased region" description="Basic residues" evidence="1">
    <location>
        <begin position="209"/>
        <end position="218"/>
    </location>
</feature>
<dbReference type="PANTHER" id="PTHR34689">
    <property type="entry name" value="NUCLEIC ACID-BINDING PROTEIN"/>
    <property type="match status" value="1"/>
</dbReference>
<organism evidence="2 3">
    <name type="scientific">Pycnococcus provasolii</name>
    <dbReference type="NCBI Taxonomy" id="41880"/>
    <lineage>
        <taxon>Eukaryota</taxon>
        <taxon>Viridiplantae</taxon>
        <taxon>Chlorophyta</taxon>
        <taxon>Pseudoscourfieldiophyceae</taxon>
        <taxon>Pseudoscourfieldiales</taxon>
        <taxon>Pycnococcaceae</taxon>
        <taxon>Pycnococcus</taxon>
    </lineage>
</organism>
<protein>
    <submittedName>
        <fullName evidence="2">Uncharacterized protein</fullName>
    </submittedName>
</protein>
<dbReference type="Proteomes" id="UP000660262">
    <property type="component" value="Unassembled WGS sequence"/>
</dbReference>
<evidence type="ECO:0000256" key="1">
    <source>
        <dbReference type="SAM" id="MobiDB-lite"/>
    </source>
</evidence>
<dbReference type="PANTHER" id="PTHR34689:SF1">
    <property type="entry name" value="NUCLEIC ACID-BINDING PROTEIN"/>
    <property type="match status" value="1"/>
</dbReference>
<proteinExistence type="predicted"/>
<comment type="caution">
    <text evidence="2">The sequence shown here is derived from an EMBL/GenBank/DDBJ whole genome shotgun (WGS) entry which is preliminary data.</text>
</comment>
<dbReference type="OrthoDB" id="2538345at2759"/>
<feature type="region of interest" description="Disordered" evidence="1">
    <location>
        <begin position="200"/>
        <end position="245"/>
    </location>
</feature>
<dbReference type="EMBL" id="BNJQ01000025">
    <property type="protein sequence ID" value="GHP09582.1"/>
    <property type="molecule type" value="Genomic_DNA"/>
</dbReference>
<feature type="compositionally biased region" description="Basic residues" evidence="1">
    <location>
        <begin position="89"/>
        <end position="109"/>
    </location>
</feature>
<feature type="compositionally biased region" description="Low complexity" evidence="1">
    <location>
        <begin position="114"/>
        <end position="129"/>
    </location>
</feature>
<evidence type="ECO:0000313" key="3">
    <source>
        <dbReference type="Proteomes" id="UP000660262"/>
    </source>
</evidence>